<reference evidence="2 3" key="1">
    <citation type="journal article" date="2011" name="Front. Microbiol.">
        <title>Genomic signatures of strain selection and enhancement in Bacillus atrophaeus var. globigii, a historical biowarfare simulant.</title>
        <authorList>
            <person name="Gibbons H.S."/>
            <person name="Broomall S.M."/>
            <person name="McNew L.A."/>
            <person name="Daligault H."/>
            <person name="Chapman C."/>
            <person name="Bruce D."/>
            <person name="Karavis M."/>
            <person name="Krepps M."/>
            <person name="McGregor P.A."/>
            <person name="Hong C."/>
            <person name="Park K.H."/>
            <person name="Akmal A."/>
            <person name="Feldman A."/>
            <person name="Lin J.S."/>
            <person name="Chang W.E."/>
            <person name="Higgs B.W."/>
            <person name="Demirev P."/>
            <person name="Lindquist J."/>
            <person name="Liem A."/>
            <person name="Fochler E."/>
            <person name="Read T.D."/>
            <person name="Tapia R."/>
            <person name="Johnson S."/>
            <person name="Bishop-Lilly K.A."/>
            <person name="Detter C."/>
            <person name="Han C."/>
            <person name="Sozhamannan S."/>
            <person name="Rosenzweig C.N."/>
            <person name="Skowronski E.W."/>
        </authorList>
    </citation>
    <scope>NUCLEOTIDE SEQUENCE [LARGE SCALE GENOMIC DNA]</scope>
    <source>
        <strain evidence="2 3">CC-PW-9</strain>
    </source>
</reference>
<keyword evidence="2" id="KW-0489">Methyltransferase</keyword>
<dbReference type="RefSeq" id="WP_126840684.1">
    <property type="nucleotide sequence ID" value="NZ_PIQH01000001.1"/>
</dbReference>
<keyword evidence="2" id="KW-0808">Transferase</keyword>
<evidence type="ECO:0000313" key="2">
    <source>
        <dbReference type="EMBL" id="RUO81339.1"/>
    </source>
</evidence>
<dbReference type="PANTHER" id="PTHR43861">
    <property type="entry name" value="TRANS-ACONITATE 2-METHYLTRANSFERASE-RELATED"/>
    <property type="match status" value="1"/>
</dbReference>
<gene>
    <name evidence="2" type="ORF">CWI84_00855</name>
</gene>
<name>A0A432ZTX3_9GAMM</name>
<dbReference type="InterPro" id="IPR013216">
    <property type="entry name" value="Methyltransf_11"/>
</dbReference>
<dbReference type="AlphaFoldDB" id="A0A432ZTX3"/>
<sequence>MNKQLIERRFSAAAQQYQQHASQQAAAAQQLLNYLPEDFHAQHVLDLGCGPGSQFLTLRQRANTYTGIDIAAAMLTQAQQTYNGGSWLKADFEDLPLANDSADWVFANFSLQWAEDFSQVLREIRRVVMPGGRITINTLAAGTFSSLRSSALHATGSPRVMRFAEVSLLHAQVAAVFPEVEMHLRTEQQHFPTLTDAMRSIRGVGASYHGVSERGLLTPRQLKRWQQQAQKAAGNDNQISLEWQILDITGSVKVN</sequence>
<evidence type="ECO:0000259" key="1">
    <source>
        <dbReference type="Pfam" id="PF08241"/>
    </source>
</evidence>
<feature type="domain" description="Methyltransferase type 11" evidence="1">
    <location>
        <begin position="45"/>
        <end position="135"/>
    </location>
</feature>
<accession>A0A432ZTX3</accession>
<protein>
    <submittedName>
        <fullName evidence="2">SAM-dependent methyltransferase</fullName>
    </submittedName>
</protein>
<evidence type="ECO:0000313" key="3">
    <source>
        <dbReference type="Proteomes" id="UP000287996"/>
    </source>
</evidence>
<comment type="caution">
    <text evidence="2">The sequence shown here is derived from an EMBL/GenBank/DDBJ whole genome shotgun (WGS) entry which is preliminary data.</text>
</comment>
<dbReference type="CDD" id="cd02440">
    <property type="entry name" value="AdoMet_MTases"/>
    <property type="match status" value="1"/>
</dbReference>
<keyword evidence="3" id="KW-1185">Reference proteome</keyword>
<dbReference type="Pfam" id="PF08241">
    <property type="entry name" value="Methyltransf_11"/>
    <property type="match status" value="1"/>
</dbReference>
<proteinExistence type="predicted"/>
<dbReference type="InterPro" id="IPR029063">
    <property type="entry name" value="SAM-dependent_MTases_sf"/>
</dbReference>
<dbReference type="GO" id="GO:0032259">
    <property type="term" value="P:methylation"/>
    <property type="evidence" value="ECO:0007669"/>
    <property type="project" value="UniProtKB-KW"/>
</dbReference>
<dbReference type="OrthoDB" id="9760689at2"/>
<dbReference type="SUPFAM" id="SSF53335">
    <property type="entry name" value="S-adenosyl-L-methionine-dependent methyltransferases"/>
    <property type="match status" value="1"/>
</dbReference>
<dbReference type="Proteomes" id="UP000287996">
    <property type="component" value="Unassembled WGS sequence"/>
</dbReference>
<dbReference type="Gene3D" id="3.40.50.150">
    <property type="entry name" value="Vaccinia Virus protein VP39"/>
    <property type="match status" value="1"/>
</dbReference>
<organism evidence="2 3">
    <name type="scientific">Idiomarina tyrosinivorans</name>
    <dbReference type="NCBI Taxonomy" id="1445662"/>
    <lineage>
        <taxon>Bacteria</taxon>
        <taxon>Pseudomonadati</taxon>
        <taxon>Pseudomonadota</taxon>
        <taxon>Gammaproteobacteria</taxon>
        <taxon>Alteromonadales</taxon>
        <taxon>Idiomarinaceae</taxon>
        <taxon>Idiomarina</taxon>
    </lineage>
</organism>
<dbReference type="EMBL" id="PIQH01000001">
    <property type="protein sequence ID" value="RUO81339.1"/>
    <property type="molecule type" value="Genomic_DNA"/>
</dbReference>
<dbReference type="GO" id="GO:0008757">
    <property type="term" value="F:S-adenosylmethionine-dependent methyltransferase activity"/>
    <property type="evidence" value="ECO:0007669"/>
    <property type="project" value="InterPro"/>
</dbReference>
<dbReference type="PANTHER" id="PTHR43861:SF1">
    <property type="entry name" value="TRANS-ACONITATE 2-METHYLTRANSFERASE"/>
    <property type="match status" value="1"/>
</dbReference>